<dbReference type="EMBL" id="MTYI01000090">
    <property type="protein sequence ID" value="PNP52740.1"/>
    <property type="molecule type" value="Genomic_DNA"/>
</dbReference>
<feature type="region of interest" description="Disordered" evidence="3">
    <location>
        <begin position="1075"/>
        <end position="1119"/>
    </location>
</feature>
<feature type="compositionally biased region" description="Basic and acidic residues" evidence="3">
    <location>
        <begin position="1096"/>
        <end position="1107"/>
    </location>
</feature>
<dbReference type="InterPro" id="IPR007193">
    <property type="entry name" value="Upf2/Nmd2_C"/>
</dbReference>
<feature type="domain" description="MIF4G" evidence="4">
    <location>
        <begin position="663"/>
        <end position="870"/>
    </location>
</feature>
<evidence type="ECO:0000256" key="2">
    <source>
        <dbReference type="ARBA" id="ARBA00022490"/>
    </source>
</evidence>
<organism evidence="5 6">
    <name type="scientific">Trichoderma harzianum</name>
    <name type="common">Hypocrea lixii</name>
    <dbReference type="NCBI Taxonomy" id="5544"/>
    <lineage>
        <taxon>Eukaryota</taxon>
        <taxon>Fungi</taxon>
        <taxon>Dikarya</taxon>
        <taxon>Ascomycota</taxon>
        <taxon>Pezizomycotina</taxon>
        <taxon>Sordariomycetes</taxon>
        <taxon>Hypocreomycetidae</taxon>
        <taxon>Hypocreales</taxon>
        <taxon>Hypocreaceae</taxon>
        <taxon>Trichoderma</taxon>
    </lineage>
</organism>
<comment type="subcellular location">
    <subcellularLocation>
        <location evidence="1">Cytoplasm</location>
    </subcellularLocation>
</comment>
<dbReference type="SUPFAM" id="SSF48371">
    <property type="entry name" value="ARM repeat"/>
    <property type="match status" value="2"/>
</dbReference>
<accession>A0A2K0U4P1</accession>
<dbReference type="GO" id="GO:0035145">
    <property type="term" value="C:exon-exon junction complex"/>
    <property type="evidence" value="ECO:0007669"/>
    <property type="project" value="TreeGrafter"/>
</dbReference>
<dbReference type="GO" id="GO:0000184">
    <property type="term" value="P:nuclear-transcribed mRNA catabolic process, nonsense-mediated decay"/>
    <property type="evidence" value="ECO:0007669"/>
    <property type="project" value="InterPro"/>
</dbReference>
<dbReference type="SMART" id="SM00543">
    <property type="entry name" value="MIF4G"/>
    <property type="match status" value="2"/>
</dbReference>
<feature type="compositionally biased region" description="Basic and acidic residues" evidence="3">
    <location>
        <begin position="242"/>
        <end position="258"/>
    </location>
</feature>
<protein>
    <recommendedName>
        <fullName evidence="4">MIF4G domain-containing protein</fullName>
    </recommendedName>
</protein>
<evidence type="ECO:0000259" key="4">
    <source>
        <dbReference type="SMART" id="SM00543"/>
    </source>
</evidence>
<dbReference type="FunFam" id="1.25.40.180:FF:000052">
    <property type="entry name" value="Nonsense-mediated mRNA decay factor"/>
    <property type="match status" value="1"/>
</dbReference>
<feature type="region of interest" description="Disordered" evidence="3">
    <location>
        <begin position="170"/>
        <end position="199"/>
    </location>
</feature>
<feature type="region of interest" description="Disordered" evidence="3">
    <location>
        <begin position="412"/>
        <end position="445"/>
    </location>
</feature>
<evidence type="ECO:0000313" key="6">
    <source>
        <dbReference type="Proteomes" id="UP000236290"/>
    </source>
</evidence>
<dbReference type="Gene3D" id="1.25.40.180">
    <property type="match status" value="3"/>
</dbReference>
<feature type="region of interest" description="Disordered" evidence="3">
    <location>
        <begin position="239"/>
        <end position="270"/>
    </location>
</feature>
<dbReference type="OrthoDB" id="27832at2759"/>
<dbReference type="InterPro" id="IPR039762">
    <property type="entry name" value="Nmd2/UPF2"/>
</dbReference>
<dbReference type="GO" id="GO:0003723">
    <property type="term" value="F:RNA binding"/>
    <property type="evidence" value="ECO:0007669"/>
    <property type="project" value="InterPro"/>
</dbReference>
<dbReference type="InterPro" id="IPR003890">
    <property type="entry name" value="MIF4G-like_typ-3"/>
</dbReference>
<dbReference type="FunFam" id="1.25.40.180:FF:000037">
    <property type="entry name" value="Nonsense-mediated mRNA decay factor (Upf2)"/>
    <property type="match status" value="1"/>
</dbReference>
<feature type="compositionally biased region" description="Basic and acidic residues" evidence="3">
    <location>
        <begin position="412"/>
        <end position="429"/>
    </location>
</feature>
<dbReference type="GO" id="GO:0005737">
    <property type="term" value="C:cytoplasm"/>
    <property type="evidence" value="ECO:0007669"/>
    <property type="project" value="UniProtKB-SubCell"/>
</dbReference>
<dbReference type="Pfam" id="PF04050">
    <property type="entry name" value="Upf2"/>
    <property type="match status" value="1"/>
</dbReference>
<dbReference type="FunFam" id="4.10.80.160:FF:000001">
    <property type="entry name" value="Nonsense-mediated mRNA decay factor (Upf2)"/>
    <property type="match status" value="1"/>
</dbReference>
<feature type="region of interest" description="Disordered" evidence="3">
    <location>
        <begin position="895"/>
        <end position="951"/>
    </location>
</feature>
<feature type="compositionally biased region" description="Acidic residues" evidence="3">
    <location>
        <begin position="912"/>
        <end position="945"/>
    </location>
</feature>
<dbReference type="Gene3D" id="4.10.80.160">
    <property type="match status" value="1"/>
</dbReference>
<comment type="caution">
    <text evidence="5">The sequence shown here is derived from an EMBL/GenBank/DDBJ whole genome shotgun (WGS) entry which is preliminary data.</text>
</comment>
<dbReference type="InterPro" id="IPR016024">
    <property type="entry name" value="ARM-type_fold"/>
</dbReference>
<dbReference type="Proteomes" id="UP000236290">
    <property type="component" value="Unassembled WGS sequence"/>
</dbReference>
<evidence type="ECO:0000256" key="1">
    <source>
        <dbReference type="ARBA" id="ARBA00004496"/>
    </source>
</evidence>
<evidence type="ECO:0000256" key="3">
    <source>
        <dbReference type="SAM" id="MobiDB-lite"/>
    </source>
</evidence>
<name>A0A2K0U4P1_TRIHA</name>
<dbReference type="Pfam" id="PF02854">
    <property type="entry name" value="MIF4G"/>
    <property type="match status" value="2"/>
</dbReference>
<dbReference type="AlphaFoldDB" id="A0A2K0U4P1"/>
<keyword evidence="2" id="KW-0963">Cytoplasm</keyword>
<sequence length="1119" mass="127105">MDRARKRELRALNEKAWDGDKGLVNVSSSLDSSLKKNTAFIKRLRTAISAATLSTFLQEIRTLSLHKYLSEIISACYEGLCRLKSPGEIDAAVEIVSALHQRFGPAEFTEYLTWLLGKGMATPDKNILKSLPAEVREKEEKERIIRQRALLRVITELWLVGVLRTLDDASKPDDATKGATGKSVELKTRGSSKPGGSSDPFPLEVLKDLLGYDREHANLPLLVIFVKAFSWDILGIRSTTPEGRKTGEEDSLPTREDTTEPSAEDQPFTPPELAEKFKEILKKYFDDVANHIVRDQKSIHSQARRNAEAYVKSGEVFEDRQANYEKQVKAQDRLVSNAQVIADAIGAEMPSLKDSNDPLAASNSSIGLVKTGDYLRSMADGAGIWEDEDERRFYENLVDLKGKVPAILLDDGKKKKSETEEQTAKKSDSTESSEATKAPEPIDDQSMAIANKTIGAQVDAILARLPDLTNKDIIDQTAIDFCFLNSKASRNRLVKALTEVPKGRSDLLPSWARLVATLGRYMPDVPKGLVDYLDAEFRSLQRRKEKDFLGQVRLSNIRYLAELTKFGVVPEHVVFHCLKVSLDDFSRMNIEILCNLIENCGRYLLRNPETAPRMASFLETLQRKKSVQHIGQPERMLIDNAVYHVDPPERPAIEQKERTPMELFIRKLIYGDMTKRNYSKILKQIRRLHWEETEVVAILEKVFSKPGKVKYGNIHLLGILLSALYRHHPHFVVKVIDNVLESICFGLEQNDFRFSQRRVAEVKYLGELYNYRMLEHPVIFDTMYKIVLFGYNGPPVMGKLNVFDPPDDYFRIRLISIMLETCGMFFNRGAAGKKLDYFLSFFQYYVHTKSPLPLDIEFLVLDTFALTRPQWKFVEDIEEATKAFQLAIAQDQKTAGVDRVAEADDATSGPSSEDENGDMDDVEADGDGDDESASEEEEEAEDGDNDSTHESEYDEAIIVTRQEEVVDPEDEAEFEREYAKMMSESLESRKFERKQLFDVPLPVRSRNREQPMSTTGSGETGQSGTMAFSLMTKRGNRQQTRTVELPSDSTFAIAMKTQQQAEREEQQRIKNLVLNYDLQQSDDQDGNERPATFYHNRVDKPNKDRGQRVRKLQLSDVDW</sequence>
<dbReference type="PANTHER" id="PTHR12839">
    <property type="entry name" value="NONSENSE-MEDIATED MRNA DECAY PROTEIN 2 UP-FRAMESHIFT SUPPRESSOR 2"/>
    <property type="match status" value="1"/>
</dbReference>
<dbReference type="FunFam" id="1.25.40.180:FF:000047">
    <property type="entry name" value="Nonsense-mediated mRNA decay factor (Upf2)"/>
    <property type="match status" value="1"/>
</dbReference>
<reference evidence="5 6" key="1">
    <citation type="submission" date="2017-02" db="EMBL/GenBank/DDBJ databases">
        <title>Genomes of Trichoderma spp. with biocontrol activity.</title>
        <authorList>
            <person name="Gardiner D."/>
            <person name="Kazan K."/>
            <person name="Vos C."/>
            <person name="Harvey P."/>
        </authorList>
    </citation>
    <scope>NUCLEOTIDE SEQUENCE [LARGE SCALE GENOMIC DNA]</scope>
    <source>
        <strain evidence="5 6">Tr1</strain>
    </source>
</reference>
<gene>
    <name evidence="5" type="ORF">THARTR1_06581</name>
</gene>
<feature type="domain" description="MIF4G" evidence="4">
    <location>
        <begin position="458"/>
        <end position="648"/>
    </location>
</feature>
<proteinExistence type="predicted"/>
<evidence type="ECO:0000313" key="5">
    <source>
        <dbReference type="EMBL" id="PNP52740.1"/>
    </source>
</evidence>
<dbReference type="PANTHER" id="PTHR12839:SF7">
    <property type="entry name" value="REGULATOR OF NONSENSE TRANSCRIPTS 2"/>
    <property type="match status" value="1"/>
</dbReference>